<dbReference type="SUPFAM" id="SSF53254">
    <property type="entry name" value="Phosphoglycerate mutase-like"/>
    <property type="match status" value="1"/>
</dbReference>
<dbReference type="Proteomes" id="UP000640786">
    <property type="component" value="Unassembled WGS sequence"/>
</dbReference>
<dbReference type="EMBL" id="JACSQO010000002">
    <property type="protein sequence ID" value="MBD7943977.1"/>
    <property type="molecule type" value="Genomic_DNA"/>
</dbReference>
<dbReference type="Pfam" id="PF00300">
    <property type="entry name" value="His_Phos_1"/>
    <property type="match status" value="1"/>
</dbReference>
<dbReference type="InterPro" id="IPR029033">
    <property type="entry name" value="His_PPase_superfam"/>
</dbReference>
<accession>A0ABR8R8J3</accession>
<dbReference type="InterPro" id="IPR013078">
    <property type="entry name" value="His_Pase_superF_clade-1"/>
</dbReference>
<name>A0ABR8R8J3_9BACI</name>
<evidence type="ECO:0000313" key="1">
    <source>
        <dbReference type="EMBL" id="MBD7943977.1"/>
    </source>
</evidence>
<dbReference type="Gene3D" id="3.40.50.1240">
    <property type="entry name" value="Phosphoglycerate mutase-like"/>
    <property type="match status" value="1"/>
</dbReference>
<keyword evidence="2" id="KW-1185">Reference proteome</keyword>
<protein>
    <submittedName>
        <fullName evidence="1">Histidine phosphatase family protein</fullName>
    </submittedName>
</protein>
<organism evidence="1 2">
    <name type="scientific">Psychrobacillus faecigallinarum</name>
    <dbReference type="NCBI Taxonomy" id="2762235"/>
    <lineage>
        <taxon>Bacteria</taxon>
        <taxon>Bacillati</taxon>
        <taxon>Bacillota</taxon>
        <taxon>Bacilli</taxon>
        <taxon>Bacillales</taxon>
        <taxon>Bacillaceae</taxon>
        <taxon>Psychrobacillus</taxon>
    </lineage>
</organism>
<reference evidence="1 2" key="1">
    <citation type="submission" date="2020-08" db="EMBL/GenBank/DDBJ databases">
        <title>A Genomic Blueprint of the Chicken Gut Microbiome.</title>
        <authorList>
            <person name="Gilroy R."/>
            <person name="Ravi A."/>
            <person name="Getino M."/>
            <person name="Pursley I."/>
            <person name="Horton D.L."/>
            <person name="Alikhan N.-F."/>
            <person name="Baker D."/>
            <person name="Gharbi K."/>
            <person name="Hall N."/>
            <person name="Watson M."/>
            <person name="Adriaenssens E.M."/>
            <person name="Foster-Nyarko E."/>
            <person name="Jarju S."/>
            <person name="Secka A."/>
            <person name="Antonio M."/>
            <person name="Oren A."/>
            <person name="Chaudhuri R."/>
            <person name="La Ragione R.M."/>
            <person name="Hildebrand F."/>
            <person name="Pallen M.J."/>
        </authorList>
    </citation>
    <scope>NUCLEOTIDE SEQUENCE [LARGE SCALE GENOMIC DNA]</scope>
    <source>
        <strain evidence="1 2">Sa2BUA9</strain>
    </source>
</reference>
<gene>
    <name evidence="1" type="ORF">H9650_07575</name>
</gene>
<evidence type="ECO:0000313" key="2">
    <source>
        <dbReference type="Proteomes" id="UP000640786"/>
    </source>
</evidence>
<sequence>MRAGLKDIIQSYPNKKKILVAHGAVINAILALLSDSKIGSGKTKLLNACISNLEYKQDRWKVKDYNQTTHLTK</sequence>
<proteinExistence type="predicted"/>
<comment type="caution">
    <text evidence="1">The sequence shown here is derived from an EMBL/GenBank/DDBJ whole genome shotgun (WGS) entry which is preliminary data.</text>
</comment>